<evidence type="ECO:0000313" key="2">
    <source>
        <dbReference type="Proteomes" id="UP000033881"/>
    </source>
</evidence>
<gene>
    <name evidence="1" type="ORF">UT24_C0018G0007</name>
</gene>
<organism evidence="1 2">
    <name type="scientific">Candidatus Woesebacteria bacterium GW2011_GWB1_39_12</name>
    <dbReference type="NCBI Taxonomy" id="1618574"/>
    <lineage>
        <taxon>Bacteria</taxon>
        <taxon>Candidatus Woeseibacteriota</taxon>
    </lineage>
</organism>
<comment type="caution">
    <text evidence="1">The sequence shown here is derived from an EMBL/GenBank/DDBJ whole genome shotgun (WGS) entry which is preliminary data.</text>
</comment>
<evidence type="ECO:0000313" key="1">
    <source>
        <dbReference type="EMBL" id="KKR00025.1"/>
    </source>
</evidence>
<dbReference type="EMBL" id="LBWB01000018">
    <property type="protein sequence ID" value="KKR00025.1"/>
    <property type="molecule type" value="Genomic_DNA"/>
</dbReference>
<dbReference type="STRING" id="1618574.UT24_C0018G0007"/>
<accession>A0A0G0PPC9</accession>
<dbReference type="Proteomes" id="UP000033881">
    <property type="component" value="Unassembled WGS sequence"/>
</dbReference>
<protein>
    <submittedName>
        <fullName evidence="1">Uncharacterized protein</fullName>
    </submittedName>
</protein>
<reference evidence="1 2" key="1">
    <citation type="journal article" date="2015" name="Nature">
        <title>rRNA introns, odd ribosomes, and small enigmatic genomes across a large radiation of phyla.</title>
        <authorList>
            <person name="Brown C.T."/>
            <person name="Hug L.A."/>
            <person name="Thomas B.C."/>
            <person name="Sharon I."/>
            <person name="Castelle C.J."/>
            <person name="Singh A."/>
            <person name="Wilkins M.J."/>
            <person name="Williams K.H."/>
            <person name="Banfield J.F."/>
        </authorList>
    </citation>
    <scope>NUCLEOTIDE SEQUENCE [LARGE SCALE GENOMIC DNA]</scope>
</reference>
<sequence length="300" mass="35283">MRRKILVVMIHGIGDGRGENKFLFNLENGIRKHLEKQIIQYSFKRSVSKDFVFLYIDWFKILQKSEDLLWSKISKNYKLKYRLFRRFVINFFADALAYQPSERHRDVYDKIHILIAEKINQQIYKGNISEDSLVCFLGYSLGSIIASNYIYDIQSDNSYLMCDAVKKVIQNNDCPVLRGDTIASFYTMGSPLALWSLRHENFGKPVKIPSPNLKKGTGNWYNFYDKDDILAYPLKELNEDYSIQISEDIEVKVPGWLWKWNPIAHTKYCFCKKMQEKIADDLLLRWKEINNGKNPSVLSE</sequence>
<name>A0A0G0PPC9_9BACT</name>
<dbReference type="AlphaFoldDB" id="A0A0G0PPC9"/>
<proteinExistence type="predicted"/>